<dbReference type="Gene3D" id="2.60.120.260">
    <property type="entry name" value="Galactose-binding domain-like"/>
    <property type="match status" value="1"/>
</dbReference>
<protein>
    <recommendedName>
        <fullName evidence="1">F5/8 type C domain-containing protein</fullName>
    </recommendedName>
</protein>
<dbReference type="Pfam" id="PF00754">
    <property type="entry name" value="F5_F8_type_C"/>
    <property type="match status" value="1"/>
</dbReference>
<evidence type="ECO:0000313" key="3">
    <source>
        <dbReference type="Proteomes" id="UP001281761"/>
    </source>
</evidence>
<sequence>MKNFVLTENGGKIVTFSSQYHHESRCLNLLTRDPTLCWFTNVMKSLPQFVVFEFACIVNLQRVGIYLHGENNQNPKYIQIQTSMDNDNFTTIAESELEQRGGDHLFDLPEPVKAKFIKFIVTENFGGSGIFITKALAFGLEVEQ</sequence>
<organism evidence="2 3">
    <name type="scientific">Blattamonas nauphoetae</name>
    <dbReference type="NCBI Taxonomy" id="2049346"/>
    <lineage>
        <taxon>Eukaryota</taxon>
        <taxon>Metamonada</taxon>
        <taxon>Preaxostyla</taxon>
        <taxon>Oxymonadida</taxon>
        <taxon>Blattamonas</taxon>
    </lineage>
</organism>
<evidence type="ECO:0000259" key="1">
    <source>
        <dbReference type="Pfam" id="PF00754"/>
    </source>
</evidence>
<dbReference type="Proteomes" id="UP001281761">
    <property type="component" value="Unassembled WGS sequence"/>
</dbReference>
<accession>A0ABQ9YMJ9</accession>
<evidence type="ECO:0000313" key="2">
    <source>
        <dbReference type="EMBL" id="KAK2964973.1"/>
    </source>
</evidence>
<reference evidence="2 3" key="1">
    <citation type="journal article" date="2022" name="bioRxiv">
        <title>Genomics of Preaxostyla Flagellates Illuminates Evolutionary Transitions and the Path Towards Mitochondrial Loss.</title>
        <authorList>
            <person name="Novak L.V.F."/>
            <person name="Treitli S.C."/>
            <person name="Pyrih J."/>
            <person name="Halakuc P."/>
            <person name="Pipaliya S.V."/>
            <person name="Vacek V."/>
            <person name="Brzon O."/>
            <person name="Soukal P."/>
            <person name="Eme L."/>
            <person name="Dacks J.B."/>
            <person name="Karnkowska A."/>
            <person name="Elias M."/>
            <person name="Hampl V."/>
        </authorList>
    </citation>
    <scope>NUCLEOTIDE SEQUENCE [LARGE SCALE GENOMIC DNA]</scope>
    <source>
        <strain evidence="2">NAU3</strain>
        <tissue evidence="2">Gut</tissue>
    </source>
</reference>
<comment type="caution">
    <text evidence="2">The sequence shown here is derived from an EMBL/GenBank/DDBJ whole genome shotgun (WGS) entry which is preliminary data.</text>
</comment>
<dbReference type="InterPro" id="IPR000421">
    <property type="entry name" value="FA58C"/>
</dbReference>
<proteinExistence type="predicted"/>
<dbReference type="InterPro" id="IPR008979">
    <property type="entry name" value="Galactose-bd-like_sf"/>
</dbReference>
<dbReference type="EMBL" id="JARBJD010000001">
    <property type="protein sequence ID" value="KAK2964973.1"/>
    <property type="molecule type" value="Genomic_DNA"/>
</dbReference>
<dbReference type="PANTHER" id="PTHR40682:SF1">
    <property type="entry name" value="CHROMOSOME UNDETERMINED SCAFFOLD_48, WHOLE GENOME SHOTGUN SEQUENCE"/>
    <property type="match status" value="1"/>
</dbReference>
<gene>
    <name evidence="2" type="ORF">BLNAU_274</name>
</gene>
<name>A0ABQ9YMJ9_9EUKA</name>
<keyword evidence="3" id="KW-1185">Reference proteome</keyword>
<feature type="domain" description="F5/8 type C" evidence="1">
    <location>
        <begin position="15"/>
        <end position="127"/>
    </location>
</feature>
<dbReference type="PANTHER" id="PTHR40682">
    <property type="entry name" value="F5/8 TYPE C DOMAIN CONTAINING PROTEIN"/>
    <property type="match status" value="1"/>
</dbReference>
<dbReference type="SUPFAM" id="SSF49785">
    <property type="entry name" value="Galactose-binding domain-like"/>
    <property type="match status" value="1"/>
</dbReference>